<dbReference type="Proteomes" id="UP000054321">
    <property type="component" value="Unassembled WGS sequence"/>
</dbReference>
<dbReference type="InParanoid" id="A0A0C3HXY5"/>
<dbReference type="STRING" id="913774.A0A0C3HXY5"/>
<dbReference type="SUPFAM" id="SSF56601">
    <property type="entry name" value="beta-lactamase/transpeptidase-like"/>
    <property type="match status" value="1"/>
</dbReference>
<dbReference type="HOGENOM" id="CLU_020027_14_1_1"/>
<evidence type="ECO:0000259" key="2">
    <source>
        <dbReference type="Pfam" id="PF00144"/>
    </source>
</evidence>
<accession>A0A0C3HXY5</accession>
<dbReference type="Pfam" id="PF11954">
    <property type="entry name" value="DUF3471"/>
    <property type="match status" value="1"/>
</dbReference>
<dbReference type="PANTHER" id="PTHR46825">
    <property type="entry name" value="D-ALANYL-D-ALANINE-CARBOXYPEPTIDASE/ENDOPEPTIDASE AMPH"/>
    <property type="match status" value="1"/>
</dbReference>
<name>A0A0C3HXY5_OIDMZ</name>
<dbReference type="InterPro" id="IPR001466">
    <property type="entry name" value="Beta-lactam-related"/>
</dbReference>
<dbReference type="Pfam" id="PF00144">
    <property type="entry name" value="Beta-lactamase"/>
    <property type="match status" value="1"/>
</dbReference>
<dbReference type="InterPro" id="IPR012338">
    <property type="entry name" value="Beta-lactam/transpept-like"/>
</dbReference>
<comment type="similarity">
    <text evidence="1">Belongs to the peptidase S12 family.</text>
</comment>
<proteinExistence type="inferred from homology"/>
<protein>
    <recommendedName>
        <fullName evidence="6">Beta-lactamase-related domain-containing protein</fullName>
    </recommendedName>
</protein>
<dbReference type="InterPro" id="IPR050491">
    <property type="entry name" value="AmpC-like"/>
</dbReference>
<evidence type="ECO:0000313" key="5">
    <source>
        <dbReference type="Proteomes" id="UP000054321"/>
    </source>
</evidence>
<dbReference type="InterPro" id="IPR021860">
    <property type="entry name" value="Peptidase_S12_Pab87-rel_C"/>
</dbReference>
<dbReference type="AlphaFoldDB" id="A0A0C3HXY5"/>
<reference evidence="5" key="2">
    <citation type="submission" date="2015-01" db="EMBL/GenBank/DDBJ databases">
        <title>Evolutionary Origins and Diversification of the Mycorrhizal Mutualists.</title>
        <authorList>
            <consortium name="DOE Joint Genome Institute"/>
            <consortium name="Mycorrhizal Genomics Consortium"/>
            <person name="Kohler A."/>
            <person name="Kuo A."/>
            <person name="Nagy L.G."/>
            <person name="Floudas D."/>
            <person name="Copeland A."/>
            <person name="Barry K.W."/>
            <person name="Cichocki N."/>
            <person name="Veneault-Fourrey C."/>
            <person name="LaButti K."/>
            <person name="Lindquist E.A."/>
            <person name="Lipzen A."/>
            <person name="Lundell T."/>
            <person name="Morin E."/>
            <person name="Murat C."/>
            <person name="Riley R."/>
            <person name="Ohm R."/>
            <person name="Sun H."/>
            <person name="Tunlid A."/>
            <person name="Henrissat B."/>
            <person name="Grigoriev I.V."/>
            <person name="Hibbett D.S."/>
            <person name="Martin F."/>
        </authorList>
    </citation>
    <scope>NUCLEOTIDE SEQUENCE [LARGE SCALE GENOMIC DNA]</scope>
    <source>
        <strain evidence="5">Zn</strain>
    </source>
</reference>
<dbReference type="Gene3D" id="3.40.710.10">
    <property type="entry name" value="DD-peptidase/beta-lactamase superfamily"/>
    <property type="match status" value="1"/>
</dbReference>
<feature type="domain" description="Peptidase S12 Pab87-related C-terminal" evidence="3">
    <location>
        <begin position="395"/>
        <end position="501"/>
    </location>
</feature>
<dbReference type="PANTHER" id="PTHR46825:SF15">
    <property type="entry name" value="BETA-LACTAMASE-RELATED DOMAIN-CONTAINING PROTEIN"/>
    <property type="match status" value="1"/>
</dbReference>
<evidence type="ECO:0008006" key="6">
    <source>
        <dbReference type="Google" id="ProtNLM"/>
    </source>
</evidence>
<evidence type="ECO:0000259" key="3">
    <source>
        <dbReference type="Pfam" id="PF11954"/>
    </source>
</evidence>
<organism evidence="4 5">
    <name type="scientific">Oidiodendron maius (strain Zn)</name>
    <dbReference type="NCBI Taxonomy" id="913774"/>
    <lineage>
        <taxon>Eukaryota</taxon>
        <taxon>Fungi</taxon>
        <taxon>Dikarya</taxon>
        <taxon>Ascomycota</taxon>
        <taxon>Pezizomycotina</taxon>
        <taxon>Leotiomycetes</taxon>
        <taxon>Leotiomycetes incertae sedis</taxon>
        <taxon>Myxotrichaceae</taxon>
        <taxon>Oidiodendron</taxon>
    </lineage>
</organism>
<gene>
    <name evidence="4" type="ORF">OIDMADRAFT_150341</name>
</gene>
<feature type="domain" description="Beta-lactamase-related" evidence="2">
    <location>
        <begin position="25"/>
        <end position="343"/>
    </location>
</feature>
<dbReference type="OrthoDB" id="5946976at2759"/>
<evidence type="ECO:0000256" key="1">
    <source>
        <dbReference type="ARBA" id="ARBA00038215"/>
    </source>
</evidence>
<evidence type="ECO:0000313" key="4">
    <source>
        <dbReference type="EMBL" id="KIN07082.1"/>
    </source>
</evidence>
<reference evidence="4 5" key="1">
    <citation type="submission" date="2014-04" db="EMBL/GenBank/DDBJ databases">
        <authorList>
            <consortium name="DOE Joint Genome Institute"/>
            <person name="Kuo A."/>
            <person name="Martino E."/>
            <person name="Perotto S."/>
            <person name="Kohler A."/>
            <person name="Nagy L.G."/>
            <person name="Floudas D."/>
            <person name="Copeland A."/>
            <person name="Barry K.W."/>
            <person name="Cichocki N."/>
            <person name="Veneault-Fourrey C."/>
            <person name="LaButti K."/>
            <person name="Lindquist E.A."/>
            <person name="Lipzen A."/>
            <person name="Lundell T."/>
            <person name="Morin E."/>
            <person name="Murat C."/>
            <person name="Sun H."/>
            <person name="Tunlid A."/>
            <person name="Henrissat B."/>
            <person name="Grigoriev I.V."/>
            <person name="Hibbett D.S."/>
            <person name="Martin F."/>
            <person name="Nordberg H.P."/>
            <person name="Cantor M.N."/>
            <person name="Hua S.X."/>
        </authorList>
    </citation>
    <scope>NUCLEOTIDE SEQUENCE [LARGE SCALE GENOMIC DNA]</scope>
    <source>
        <strain evidence="4 5">Zn</strain>
    </source>
</reference>
<sequence length="507" mass="56570">MALPTGDGPLNKEIEKLVIETLDFWHVPGISVAVVDGNNTYAKGYGVASFPSAPMTPSTLLYVGSTTKAFTAAVMSLLVEDNENYPQVQWDTPIHQLIPEDFVLENEYATSHITIEDALSHRSGLPRHDQAYGDTASGQKATVKYMIQSMRHLPLTAEPRTKYQYCNMMYLVAAQVIETVTGCKLGDLMRDRIWKPLGMASTFSSLGDAKSAVEDLAKGYLYSDGKYQEVEWMELDQCVGAGNVISNVLDYAKWARAIMDKDTPLPAGGLEELLRPRSIMPFEEPYTGPRMYSLGWRTGVYRGHRFYEHTGGMNAFGAELILFPDIKFSVIALANTAGTSNFAEQTIAFRLIDQKLGVPEKERHDWNKQNQAIVSRGQQNALHAKSILFPTLPSPALPPTLPLAFYAGTYYHPGYQSLTIYFNISTTTLHADRSSSTWPEYLSFEHASGEYFVVTSNVIGDLNALFPQNYPAEFRIGADGKVKQVGIRWEQEMGEEKIWLDRVDPDL</sequence>
<keyword evidence="5" id="KW-1185">Reference proteome</keyword>
<dbReference type="EMBL" id="KN832870">
    <property type="protein sequence ID" value="KIN07082.1"/>
    <property type="molecule type" value="Genomic_DNA"/>
</dbReference>